<dbReference type="InterPro" id="IPR037523">
    <property type="entry name" value="VOC_core"/>
</dbReference>
<dbReference type="InterPro" id="IPR052537">
    <property type="entry name" value="Extradiol_RC_dioxygenase"/>
</dbReference>
<dbReference type="PANTHER" id="PTHR36110:SF2">
    <property type="entry name" value="RING-CLEAVING DIOXYGENASE MHQE-RELATED"/>
    <property type="match status" value="1"/>
</dbReference>
<sequence length="298" mass="33529">MQPIEHIHHISAIVGDPQANVAFYRQVLGLRLVKQTVNFDDPYTYHLYYSNQHIENGTIITFFPWANAHAGRVGSGQVGRIAFRIPKDSSDYWREHLRRSGIAVQESTLFKQKTLALADTHDLALALVESEETADTPDILGFHGAVLLSAQPAATMQTLTHDLGLQLVEETETSSHFLTTGQQHHEIVVPHQALPAGRWGVGTVHHIAWSVPTDTAQKEWQTYLHDQQYGVTEIKDRHYFHAIYFQEHGSIVFEIATQTPGFLVDEPLETLGETLTLPPQFEAQRADILAHLPQLKID</sequence>
<dbReference type="InterPro" id="IPR004360">
    <property type="entry name" value="Glyas_Fos-R_dOase_dom"/>
</dbReference>
<dbReference type="STRING" id="1834191.A5886_000233"/>
<evidence type="ECO:0000313" key="2">
    <source>
        <dbReference type="EMBL" id="OTN75163.1"/>
    </source>
</evidence>
<dbReference type="RefSeq" id="WP_086273258.1">
    <property type="nucleotide sequence ID" value="NZ_NGKU01000001.1"/>
</dbReference>
<keyword evidence="3" id="KW-1185">Reference proteome</keyword>
<dbReference type="AlphaFoldDB" id="A0A242A3I0"/>
<evidence type="ECO:0000313" key="3">
    <source>
        <dbReference type="Proteomes" id="UP000195043"/>
    </source>
</evidence>
<dbReference type="Gene3D" id="3.10.180.10">
    <property type="entry name" value="2,3-Dihydroxybiphenyl 1,2-Dioxygenase, domain 1"/>
    <property type="match status" value="2"/>
</dbReference>
<evidence type="ECO:0000259" key="1">
    <source>
        <dbReference type="PROSITE" id="PS51819"/>
    </source>
</evidence>
<reference evidence="2 3" key="1">
    <citation type="submission" date="2017-05" db="EMBL/GenBank/DDBJ databases">
        <title>The Genome Sequence of Enterococcus sp. 8G7_MSG3316.</title>
        <authorList>
            <consortium name="The Broad Institute Genomics Platform"/>
            <consortium name="The Broad Institute Genomic Center for Infectious Diseases"/>
            <person name="Earl A."/>
            <person name="Manson A."/>
            <person name="Schwartman J."/>
            <person name="Gilmore M."/>
            <person name="Abouelleil A."/>
            <person name="Cao P."/>
            <person name="Chapman S."/>
            <person name="Cusick C."/>
            <person name="Shea T."/>
            <person name="Young S."/>
            <person name="Neafsey D."/>
            <person name="Nusbaum C."/>
            <person name="Birren B."/>
        </authorList>
    </citation>
    <scope>NUCLEOTIDE SEQUENCE [LARGE SCALE GENOMIC DNA]</scope>
    <source>
        <strain evidence="2 3">8G7_MSG3316</strain>
    </source>
</reference>
<dbReference type="SUPFAM" id="SSF54593">
    <property type="entry name" value="Glyoxalase/Bleomycin resistance protein/Dihydroxybiphenyl dioxygenase"/>
    <property type="match status" value="1"/>
</dbReference>
<dbReference type="OrthoDB" id="9785698at2"/>
<dbReference type="Pfam" id="PF00903">
    <property type="entry name" value="Glyoxalase"/>
    <property type="match status" value="2"/>
</dbReference>
<proteinExistence type="predicted"/>
<feature type="domain" description="VOC" evidence="1">
    <location>
        <begin position="6"/>
        <end position="130"/>
    </location>
</feature>
<comment type="caution">
    <text evidence="2">The sequence shown here is derived from an EMBL/GenBank/DDBJ whole genome shotgun (WGS) entry which is preliminary data.</text>
</comment>
<dbReference type="InterPro" id="IPR029068">
    <property type="entry name" value="Glyas_Bleomycin-R_OHBP_Dase"/>
</dbReference>
<protein>
    <recommendedName>
        <fullName evidence="1">VOC domain-containing protein</fullName>
    </recommendedName>
</protein>
<feature type="domain" description="VOC" evidence="1">
    <location>
        <begin position="141"/>
        <end position="258"/>
    </location>
</feature>
<gene>
    <name evidence="2" type="ORF">A5886_000233</name>
</gene>
<dbReference type="PROSITE" id="PS51819">
    <property type="entry name" value="VOC"/>
    <property type="match status" value="2"/>
</dbReference>
<name>A0A242A3I0_9ENTE</name>
<dbReference type="EMBL" id="NGKU01000001">
    <property type="protein sequence ID" value="OTN75163.1"/>
    <property type="molecule type" value="Genomic_DNA"/>
</dbReference>
<organism evidence="2 3">
    <name type="scientific">Candidatus Enterococcus testudinis</name>
    <dbReference type="NCBI Taxonomy" id="1834191"/>
    <lineage>
        <taxon>Bacteria</taxon>
        <taxon>Bacillati</taxon>
        <taxon>Bacillota</taxon>
        <taxon>Bacilli</taxon>
        <taxon>Lactobacillales</taxon>
        <taxon>Enterococcaceae</taxon>
        <taxon>Enterococcus</taxon>
    </lineage>
</organism>
<dbReference type="Proteomes" id="UP000195043">
    <property type="component" value="Unassembled WGS sequence"/>
</dbReference>
<dbReference type="PANTHER" id="PTHR36110">
    <property type="entry name" value="RING-CLEAVING DIOXYGENASE MHQE-RELATED"/>
    <property type="match status" value="1"/>
</dbReference>
<accession>A0A242A3I0</accession>